<gene>
    <name evidence="1" type="ORF">SO802_016634</name>
</gene>
<dbReference type="Proteomes" id="UP001459277">
    <property type="component" value="Unassembled WGS sequence"/>
</dbReference>
<evidence type="ECO:0000313" key="1">
    <source>
        <dbReference type="EMBL" id="KAL0002853.1"/>
    </source>
</evidence>
<dbReference type="AlphaFoldDB" id="A0AAW2CX18"/>
<proteinExistence type="predicted"/>
<dbReference type="EMBL" id="JAZDWU010000005">
    <property type="protein sequence ID" value="KAL0002853.1"/>
    <property type="molecule type" value="Genomic_DNA"/>
</dbReference>
<sequence length="267" mass="31404">MVPLVEILRRNKTPSKPIAFVWRRAQNHIETINRRRRGRSVLNLGFGEAEPSGFGFREIQHTKPTQEKPNEPVRALSKPFRFKGAHFKRWKGKVLFYFSLLKVVCILIDKNPSKILTDEMSEEEYSLNQEKIDKYTKDEYSCCSYLLNCLADHFYDYYDTTYNYVKKIWKALQSKYNTEEASAKKYDASRFFCYQMVDGKSVVDQAQDFQMIVTKLKSEDIKIGDNLVVAGIIDKLLQSWREFQKTLRHKQNETSLKTLITSIHVEE</sequence>
<evidence type="ECO:0000313" key="2">
    <source>
        <dbReference type="Proteomes" id="UP001459277"/>
    </source>
</evidence>
<reference evidence="1 2" key="1">
    <citation type="submission" date="2024-01" db="EMBL/GenBank/DDBJ databases">
        <title>A telomere-to-telomere, gap-free genome of sweet tea (Lithocarpus litseifolius).</title>
        <authorList>
            <person name="Zhou J."/>
        </authorList>
    </citation>
    <scope>NUCLEOTIDE SEQUENCE [LARGE SCALE GENOMIC DNA]</scope>
    <source>
        <strain evidence="1">Zhou-2022a</strain>
        <tissue evidence="1">Leaf</tissue>
    </source>
</reference>
<protein>
    <submittedName>
        <fullName evidence="1">Uncharacterized protein</fullName>
    </submittedName>
</protein>
<accession>A0AAW2CX18</accession>
<comment type="caution">
    <text evidence="1">The sequence shown here is derived from an EMBL/GenBank/DDBJ whole genome shotgun (WGS) entry which is preliminary data.</text>
</comment>
<dbReference type="Pfam" id="PF14223">
    <property type="entry name" value="Retrotran_gag_2"/>
    <property type="match status" value="1"/>
</dbReference>
<dbReference type="PANTHER" id="PTHR47592">
    <property type="entry name" value="PBF68 PROTEIN"/>
    <property type="match status" value="1"/>
</dbReference>
<name>A0AAW2CX18_9ROSI</name>
<keyword evidence="2" id="KW-1185">Reference proteome</keyword>
<dbReference type="PANTHER" id="PTHR47592:SF27">
    <property type="entry name" value="OS08G0421700 PROTEIN"/>
    <property type="match status" value="1"/>
</dbReference>
<organism evidence="1 2">
    <name type="scientific">Lithocarpus litseifolius</name>
    <dbReference type="NCBI Taxonomy" id="425828"/>
    <lineage>
        <taxon>Eukaryota</taxon>
        <taxon>Viridiplantae</taxon>
        <taxon>Streptophyta</taxon>
        <taxon>Embryophyta</taxon>
        <taxon>Tracheophyta</taxon>
        <taxon>Spermatophyta</taxon>
        <taxon>Magnoliopsida</taxon>
        <taxon>eudicotyledons</taxon>
        <taxon>Gunneridae</taxon>
        <taxon>Pentapetalae</taxon>
        <taxon>rosids</taxon>
        <taxon>fabids</taxon>
        <taxon>Fagales</taxon>
        <taxon>Fagaceae</taxon>
        <taxon>Lithocarpus</taxon>
    </lineage>
</organism>